<feature type="domain" description="Lipid desaturase" evidence="7">
    <location>
        <begin position="65"/>
        <end position="105"/>
    </location>
</feature>
<evidence type="ECO:0000313" key="9">
    <source>
        <dbReference type="Proteomes" id="UP000770661"/>
    </source>
</evidence>
<evidence type="ECO:0000256" key="3">
    <source>
        <dbReference type="ARBA" id="ARBA00022692"/>
    </source>
</evidence>
<feature type="transmembrane region" description="Helical" evidence="6">
    <location>
        <begin position="28"/>
        <end position="48"/>
    </location>
</feature>
<dbReference type="InterPro" id="IPR019547">
    <property type="entry name" value="Lipid_desat"/>
</dbReference>
<comment type="similarity">
    <text evidence="2">Belongs to the fatty acid desaturase CarF family.</text>
</comment>
<keyword evidence="3 6" id="KW-0812">Transmembrane</keyword>
<dbReference type="GO" id="GO:0006631">
    <property type="term" value="P:fatty acid metabolic process"/>
    <property type="evidence" value="ECO:0007669"/>
    <property type="project" value="UniProtKB-UniPathway"/>
</dbReference>
<dbReference type="GO" id="GO:0016491">
    <property type="term" value="F:oxidoreductase activity"/>
    <property type="evidence" value="ECO:0007669"/>
    <property type="project" value="TreeGrafter"/>
</dbReference>
<dbReference type="GO" id="GO:0016020">
    <property type="term" value="C:membrane"/>
    <property type="evidence" value="ECO:0007669"/>
    <property type="project" value="UniProtKB-SubCell"/>
</dbReference>
<name>A0A8J5CR89_CHIOP</name>
<evidence type="ECO:0000259" key="7">
    <source>
        <dbReference type="Pfam" id="PF10520"/>
    </source>
</evidence>
<evidence type="ECO:0000256" key="2">
    <source>
        <dbReference type="ARBA" id="ARBA00007620"/>
    </source>
</evidence>
<dbReference type="UniPathway" id="UPA00199"/>
<dbReference type="PANTHER" id="PTHR48177:SF1">
    <property type="entry name" value="PLASMANYLETHANOLAMINE DESATURASE 1"/>
    <property type="match status" value="1"/>
</dbReference>
<dbReference type="AlphaFoldDB" id="A0A8J5CR89"/>
<dbReference type="InterPro" id="IPR052601">
    <property type="entry name" value="Plasmalogen_desaturase"/>
</dbReference>
<accession>A0A8J5CR89</accession>
<gene>
    <name evidence="8" type="primary">TMEM189_1</name>
    <name evidence="8" type="ORF">GWK47_029981</name>
</gene>
<dbReference type="Proteomes" id="UP000770661">
    <property type="component" value="Unassembled WGS sequence"/>
</dbReference>
<keyword evidence="5 6" id="KW-0472">Membrane</keyword>
<dbReference type="PANTHER" id="PTHR48177">
    <property type="entry name" value="TRANSMEMBRANE PROTEIN 189"/>
    <property type="match status" value="1"/>
</dbReference>
<dbReference type="OrthoDB" id="5103at2759"/>
<keyword evidence="9" id="KW-1185">Reference proteome</keyword>
<comment type="subcellular location">
    <subcellularLocation>
        <location evidence="1">Membrane</location>
        <topology evidence="1">Multi-pass membrane protein</topology>
    </subcellularLocation>
</comment>
<keyword evidence="4 6" id="KW-1133">Transmembrane helix</keyword>
<sequence>MKPRWGPYHRGALELAGLYSRGKRTQEIVCVCMCITLMVVNLYFMAVHFRVEKVGSICLVALAGIFTADFASGLVHWAADTWGSVELPVLGKKLKDLTCAHEYAVAVSNRFDVLGALGDPVELWIPSNVKLYRLPRSVLGSAPGQGVVLSPTEMLEKIEESRAARLAGNRDQHRGSVTPD</sequence>
<protein>
    <submittedName>
        <fullName evidence="8">Transmembrane protein 189</fullName>
    </submittedName>
</protein>
<dbReference type="Pfam" id="PF10520">
    <property type="entry name" value="Lipid_desat"/>
    <property type="match status" value="1"/>
</dbReference>
<comment type="caution">
    <text evidence="8">The sequence shown here is derived from an EMBL/GenBank/DDBJ whole genome shotgun (WGS) entry which is preliminary data.</text>
</comment>
<evidence type="ECO:0000313" key="8">
    <source>
        <dbReference type="EMBL" id="KAG0729603.1"/>
    </source>
</evidence>
<evidence type="ECO:0000256" key="1">
    <source>
        <dbReference type="ARBA" id="ARBA00004141"/>
    </source>
</evidence>
<reference evidence="8" key="1">
    <citation type="submission" date="2020-07" db="EMBL/GenBank/DDBJ databases">
        <title>The High-quality genome of the commercially important snow crab, Chionoecetes opilio.</title>
        <authorList>
            <person name="Jeong J.-H."/>
            <person name="Ryu S."/>
        </authorList>
    </citation>
    <scope>NUCLEOTIDE SEQUENCE</scope>
    <source>
        <strain evidence="8">MADBK_172401_WGS</strain>
        <tissue evidence="8">Digestive gland</tissue>
    </source>
</reference>
<feature type="transmembrane region" description="Helical" evidence="6">
    <location>
        <begin position="54"/>
        <end position="75"/>
    </location>
</feature>
<dbReference type="EMBL" id="JACEEZ010001006">
    <property type="protein sequence ID" value="KAG0729603.1"/>
    <property type="molecule type" value="Genomic_DNA"/>
</dbReference>
<evidence type="ECO:0000256" key="5">
    <source>
        <dbReference type="ARBA" id="ARBA00023136"/>
    </source>
</evidence>
<evidence type="ECO:0000256" key="4">
    <source>
        <dbReference type="ARBA" id="ARBA00022989"/>
    </source>
</evidence>
<organism evidence="8 9">
    <name type="scientific">Chionoecetes opilio</name>
    <name type="common">Atlantic snow crab</name>
    <name type="synonym">Cancer opilio</name>
    <dbReference type="NCBI Taxonomy" id="41210"/>
    <lineage>
        <taxon>Eukaryota</taxon>
        <taxon>Metazoa</taxon>
        <taxon>Ecdysozoa</taxon>
        <taxon>Arthropoda</taxon>
        <taxon>Crustacea</taxon>
        <taxon>Multicrustacea</taxon>
        <taxon>Malacostraca</taxon>
        <taxon>Eumalacostraca</taxon>
        <taxon>Eucarida</taxon>
        <taxon>Decapoda</taxon>
        <taxon>Pleocyemata</taxon>
        <taxon>Brachyura</taxon>
        <taxon>Eubrachyura</taxon>
        <taxon>Majoidea</taxon>
        <taxon>Majidae</taxon>
        <taxon>Chionoecetes</taxon>
    </lineage>
</organism>
<proteinExistence type="inferred from homology"/>
<evidence type="ECO:0000256" key="6">
    <source>
        <dbReference type="SAM" id="Phobius"/>
    </source>
</evidence>